<gene>
    <name evidence="2" type="primary">LOC104597338</name>
</gene>
<reference evidence="2" key="1">
    <citation type="submission" date="2025-08" db="UniProtKB">
        <authorList>
            <consortium name="RefSeq"/>
        </authorList>
    </citation>
    <scope>IDENTIFICATION</scope>
</reference>
<dbReference type="InterPro" id="IPR021864">
    <property type="entry name" value="DUF3475"/>
</dbReference>
<dbReference type="OMA" id="ENRQWSE"/>
<dbReference type="OrthoDB" id="673374at2759"/>
<dbReference type="eggNOG" id="ENOG502QT5A">
    <property type="taxonomic scope" value="Eukaryota"/>
</dbReference>
<accession>A0A1U8A5M2</accession>
<dbReference type="Proteomes" id="UP000189703">
    <property type="component" value="Unplaced"/>
</dbReference>
<protein>
    <submittedName>
        <fullName evidence="2">Uncharacterized protein LOC104597338</fullName>
    </submittedName>
</protein>
<evidence type="ECO:0000313" key="1">
    <source>
        <dbReference type="Proteomes" id="UP000189703"/>
    </source>
</evidence>
<dbReference type="AlphaFoldDB" id="A0A1U8A5M2"/>
<evidence type="ECO:0000313" key="2">
    <source>
        <dbReference type="RefSeq" id="XP_010257113.1"/>
    </source>
</evidence>
<dbReference type="GeneID" id="104597338"/>
<proteinExistence type="predicted"/>
<dbReference type="RefSeq" id="XP_010257113.1">
    <property type="nucleotide sequence ID" value="XM_010258811.1"/>
</dbReference>
<dbReference type="Pfam" id="PF11961">
    <property type="entry name" value="DUF3475"/>
    <property type="match status" value="1"/>
</dbReference>
<dbReference type="GO" id="GO:0045927">
    <property type="term" value="P:positive regulation of growth"/>
    <property type="evidence" value="ECO:0007669"/>
    <property type="project" value="InterPro"/>
</dbReference>
<dbReference type="KEGG" id="nnu:104597338"/>
<dbReference type="Pfam" id="PF05003">
    <property type="entry name" value="DUF668"/>
    <property type="match status" value="1"/>
</dbReference>
<dbReference type="InterPro" id="IPR007700">
    <property type="entry name" value="DUF668"/>
</dbReference>
<dbReference type="PANTHER" id="PTHR31371:SF13">
    <property type="entry name" value="OS05G0457600 PROTEIN"/>
    <property type="match status" value="1"/>
</dbReference>
<keyword evidence="1" id="KW-1185">Reference proteome</keyword>
<organism evidence="1 2">
    <name type="scientific">Nelumbo nucifera</name>
    <name type="common">Sacred lotus</name>
    <dbReference type="NCBI Taxonomy" id="4432"/>
    <lineage>
        <taxon>Eukaryota</taxon>
        <taxon>Viridiplantae</taxon>
        <taxon>Streptophyta</taxon>
        <taxon>Embryophyta</taxon>
        <taxon>Tracheophyta</taxon>
        <taxon>Spermatophyta</taxon>
        <taxon>Magnoliopsida</taxon>
        <taxon>Proteales</taxon>
        <taxon>Nelumbonaceae</taxon>
        <taxon>Nelumbo</taxon>
    </lineage>
</organism>
<name>A0A1U8A5M2_NELNU</name>
<dbReference type="PANTHER" id="PTHR31371">
    <property type="entry name" value="BNAC09G50660D PROTEIN"/>
    <property type="match status" value="1"/>
</dbReference>
<sequence>MVATMIWLSEMGSRFGTGLKRSFASSDPKKNNNHPFGFRQDKSPVLGILAFETAKAMSRIVSLYKSLSDNEIFKLRKEVMRSPGVAYLNSTDEAFLLNLACAERIEELDRAAIVVARLGRKCFDPGLNGFEQIYSDLKLGLIDLTKLDFGSREIEKITDKMEKYISSTSALYSALEAVAELEVSERKLKQWKRHPGQLQAQKTNSDLFDQKLAWQRQQVRHYRDVSLWSQPFDKSVGLMARTICIIYARICTVFGPYISVLPQVPNRHSRSTSHQFDYPLYPIRDRSVKEISACSKSGPLPGSNNPKRGLIRFWSRESNPEEDMQIGMSVGFGIGFKENHYYLFGGVGKRNKLLQVAPPSTLGGSGLALRYANVIIQVEKYVDSPCSIGNDTREQLYQMLPASLKMSVKAKLKNTWSREKNSSKLFIDESLAEGWREALKEILGWLAPMAHDTVKWQTERNFEKQNFDAKPTILLLQTLHFSDREKTEAAISEVLVGLSCICRYENERSGKGSGNVPHK</sequence>